<evidence type="ECO:0000256" key="2">
    <source>
        <dbReference type="ARBA" id="ARBA00022617"/>
    </source>
</evidence>
<sequence length="123" mass="13407">MTVSLYDRLGGYDAIALFATQLVDQAKADDLLGRIWAHSGEDRDARALQMLINYLVRETGGQMYYTGRDMALAHAGMGITDVDWTRFLEIVVSVAGELGVEAQEGGEVMAFLDSLKSDIVTSS</sequence>
<dbReference type="STRING" id="1280953.HOC_09439"/>
<evidence type="ECO:0000313" key="7">
    <source>
        <dbReference type="Proteomes" id="UP000024942"/>
    </source>
</evidence>
<dbReference type="InterPro" id="IPR012292">
    <property type="entry name" value="Globin/Proto"/>
</dbReference>
<evidence type="ECO:0000256" key="5">
    <source>
        <dbReference type="PIRSR" id="PIRSR601486-1"/>
    </source>
</evidence>
<dbReference type="Proteomes" id="UP000024942">
    <property type="component" value="Unassembled WGS sequence"/>
</dbReference>
<dbReference type="InterPro" id="IPR001486">
    <property type="entry name" value="Hemoglobin_trunc"/>
</dbReference>
<dbReference type="Gene3D" id="1.10.490.10">
    <property type="entry name" value="Globins"/>
    <property type="match status" value="1"/>
</dbReference>
<evidence type="ECO:0000256" key="4">
    <source>
        <dbReference type="ARBA" id="ARBA00023004"/>
    </source>
</evidence>
<dbReference type="InterPro" id="IPR009050">
    <property type="entry name" value="Globin-like_sf"/>
</dbReference>
<evidence type="ECO:0000256" key="1">
    <source>
        <dbReference type="ARBA" id="ARBA00022448"/>
    </source>
</evidence>
<dbReference type="Pfam" id="PF01152">
    <property type="entry name" value="Bac_globin"/>
    <property type="match status" value="1"/>
</dbReference>
<accession>A0A059G7E7</accession>
<dbReference type="OrthoDB" id="9795814at2"/>
<keyword evidence="2 5" id="KW-0349">Heme</keyword>
<gene>
    <name evidence="6" type="ORF">HOC_09439</name>
</gene>
<dbReference type="SUPFAM" id="SSF46458">
    <property type="entry name" value="Globin-like"/>
    <property type="match status" value="1"/>
</dbReference>
<dbReference type="EMBL" id="ARYL01000012">
    <property type="protein sequence ID" value="KDA02659.1"/>
    <property type="molecule type" value="Genomic_DNA"/>
</dbReference>
<protein>
    <submittedName>
        <fullName evidence="6">Globin</fullName>
    </submittedName>
</protein>
<dbReference type="PATRIC" id="fig|1280953.3.peg.1905"/>
<dbReference type="GO" id="GO:0019825">
    <property type="term" value="F:oxygen binding"/>
    <property type="evidence" value="ECO:0007669"/>
    <property type="project" value="InterPro"/>
</dbReference>
<comment type="caution">
    <text evidence="6">The sequence shown here is derived from an EMBL/GenBank/DDBJ whole genome shotgun (WGS) entry which is preliminary data.</text>
</comment>
<feature type="binding site" description="distal binding residue" evidence="5">
    <location>
        <position position="74"/>
    </location>
    <ligand>
        <name>heme</name>
        <dbReference type="ChEBI" id="CHEBI:30413"/>
    </ligand>
    <ligandPart>
        <name>Fe</name>
        <dbReference type="ChEBI" id="CHEBI:18248"/>
    </ligandPart>
</feature>
<keyword evidence="4 5" id="KW-0408">Iron</keyword>
<dbReference type="eggNOG" id="COG2346">
    <property type="taxonomic scope" value="Bacteria"/>
</dbReference>
<name>A0A059G7E7_9PROT</name>
<reference evidence="6 7" key="1">
    <citation type="journal article" date="2014" name="Antonie Van Leeuwenhoek">
        <title>Hyphomonas beringensis sp. nov. and Hyphomonas chukchiensis sp. nov., isolated from surface seawater of the Bering Sea and Chukchi Sea.</title>
        <authorList>
            <person name="Li C."/>
            <person name="Lai Q."/>
            <person name="Li G."/>
            <person name="Dong C."/>
            <person name="Wang J."/>
            <person name="Liao Y."/>
            <person name="Shao Z."/>
        </authorList>
    </citation>
    <scope>NUCLEOTIDE SEQUENCE [LARGE SCALE GENOMIC DNA]</scope>
    <source>
        <strain evidence="6 7">SCH89</strain>
    </source>
</reference>
<dbReference type="GO" id="GO:0046872">
    <property type="term" value="F:metal ion binding"/>
    <property type="evidence" value="ECO:0007669"/>
    <property type="project" value="UniProtKB-KW"/>
</dbReference>
<evidence type="ECO:0000256" key="3">
    <source>
        <dbReference type="ARBA" id="ARBA00022723"/>
    </source>
</evidence>
<dbReference type="RefSeq" id="WP_035537876.1">
    <property type="nucleotide sequence ID" value="NZ_ARYL01000012.1"/>
</dbReference>
<dbReference type="AlphaFoldDB" id="A0A059G7E7"/>
<organism evidence="6 7">
    <name type="scientific">Hyphomonas oceanitis SCH89</name>
    <dbReference type="NCBI Taxonomy" id="1280953"/>
    <lineage>
        <taxon>Bacteria</taxon>
        <taxon>Pseudomonadati</taxon>
        <taxon>Pseudomonadota</taxon>
        <taxon>Alphaproteobacteria</taxon>
        <taxon>Hyphomonadales</taxon>
        <taxon>Hyphomonadaceae</taxon>
        <taxon>Hyphomonas</taxon>
    </lineage>
</organism>
<dbReference type="CDD" id="cd00454">
    <property type="entry name" value="TrHb1_N"/>
    <property type="match status" value="1"/>
</dbReference>
<proteinExistence type="predicted"/>
<keyword evidence="7" id="KW-1185">Reference proteome</keyword>
<evidence type="ECO:0000313" key="6">
    <source>
        <dbReference type="EMBL" id="KDA02659.1"/>
    </source>
</evidence>
<keyword evidence="3 5" id="KW-0479">Metal-binding</keyword>
<dbReference type="GO" id="GO:0020037">
    <property type="term" value="F:heme binding"/>
    <property type="evidence" value="ECO:0007669"/>
    <property type="project" value="InterPro"/>
</dbReference>
<keyword evidence="1" id="KW-0813">Transport</keyword>